<evidence type="ECO:0000256" key="2">
    <source>
        <dbReference type="ARBA" id="ARBA00022598"/>
    </source>
</evidence>
<evidence type="ECO:0000313" key="5">
    <source>
        <dbReference type="EMBL" id="KIM78766.1"/>
    </source>
</evidence>
<gene>
    <name evidence="5" type="ORF">PILCRDRAFT_824179</name>
</gene>
<dbReference type="Pfam" id="PF13193">
    <property type="entry name" value="AMP-binding_C"/>
    <property type="match status" value="1"/>
</dbReference>
<feature type="domain" description="AMP-dependent synthetase/ligase" evidence="3">
    <location>
        <begin position="32"/>
        <end position="381"/>
    </location>
</feature>
<dbReference type="AlphaFoldDB" id="A0A0C3FFN4"/>
<dbReference type="STRING" id="765440.A0A0C3FFN4"/>
<evidence type="ECO:0008006" key="7">
    <source>
        <dbReference type="Google" id="ProtNLM"/>
    </source>
</evidence>
<comment type="similarity">
    <text evidence="1">Belongs to the ATP-dependent AMP-binding enzyme family.</text>
</comment>
<evidence type="ECO:0000259" key="3">
    <source>
        <dbReference type="Pfam" id="PF00501"/>
    </source>
</evidence>
<organism evidence="5 6">
    <name type="scientific">Piloderma croceum (strain F 1598)</name>
    <dbReference type="NCBI Taxonomy" id="765440"/>
    <lineage>
        <taxon>Eukaryota</taxon>
        <taxon>Fungi</taxon>
        <taxon>Dikarya</taxon>
        <taxon>Basidiomycota</taxon>
        <taxon>Agaricomycotina</taxon>
        <taxon>Agaricomycetes</taxon>
        <taxon>Agaricomycetidae</taxon>
        <taxon>Atheliales</taxon>
        <taxon>Atheliaceae</taxon>
        <taxon>Piloderma</taxon>
    </lineage>
</organism>
<dbReference type="InterPro" id="IPR045851">
    <property type="entry name" value="AMP-bd_C_sf"/>
</dbReference>
<dbReference type="CDD" id="cd05911">
    <property type="entry name" value="Firefly_Luc_like"/>
    <property type="match status" value="1"/>
</dbReference>
<dbReference type="PANTHER" id="PTHR24096">
    <property type="entry name" value="LONG-CHAIN-FATTY-ACID--COA LIGASE"/>
    <property type="match status" value="1"/>
</dbReference>
<dbReference type="InterPro" id="IPR020845">
    <property type="entry name" value="AMP-binding_CS"/>
</dbReference>
<evidence type="ECO:0000259" key="4">
    <source>
        <dbReference type="Pfam" id="PF13193"/>
    </source>
</evidence>
<dbReference type="SUPFAM" id="SSF56801">
    <property type="entry name" value="Acetyl-CoA synthetase-like"/>
    <property type="match status" value="1"/>
</dbReference>
<evidence type="ECO:0000313" key="6">
    <source>
        <dbReference type="Proteomes" id="UP000054166"/>
    </source>
</evidence>
<dbReference type="Gene3D" id="3.40.50.12780">
    <property type="entry name" value="N-terminal domain of ligase-like"/>
    <property type="match status" value="1"/>
</dbReference>
<keyword evidence="6" id="KW-1185">Reference proteome</keyword>
<evidence type="ECO:0000256" key="1">
    <source>
        <dbReference type="ARBA" id="ARBA00006432"/>
    </source>
</evidence>
<dbReference type="PROSITE" id="PS00455">
    <property type="entry name" value="AMP_BINDING"/>
    <property type="match status" value="1"/>
</dbReference>
<dbReference type="InterPro" id="IPR025110">
    <property type="entry name" value="AMP-bd_C"/>
</dbReference>
<proteinExistence type="inferred from homology"/>
<dbReference type="GO" id="GO:0016405">
    <property type="term" value="F:CoA-ligase activity"/>
    <property type="evidence" value="ECO:0007669"/>
    <property type="project" value="TreeGrafter"/>
</dbReference>
<keyword evidence="2" id="KW-0436">Ligase</keyword>
<dbReference type="InParanoid" id="A0A0C3FFN4"/>
<sequence>MSAEKIYHSPYPDVKLPETSCWHFVFDKPNPPEDKVIYVDGLTNRQIKFQELKSLTKRLAYGLIHRAKVRPDDVILAFSENTLLYPAFVQAALASSLCVTLANPTYQVDELVHHIKDAGASVLIVGKPVFKMAKQAALKCGITDHNVYMIEEQDHGGHKSIWSLAGYEELEPRRLSRQEAEQQTAFMCYSSGTTGKAKGVETTHHNVTSVITQLLSIDPSMYTEKERWLAIVPLYHMYGVLTFILVTPYCQATSYILPRFEPELWLQSIQKFRITTGHIVPPLAGLLAKHPIVDKYDFSSMVKWSCGAAPLGNDVIDMVEKRTKVPLRSAYGMTETTCVISVTRLDNAKRGTVGMLLPNMSAKLVDGEIYLKGPNIMKGYLRNPRANAETFTTDGWMKTGDACRFDADENIFIVDRIKELIKYKGFQVPPAELEDLLLSHPDIEDAAVIGVWDQEQTTEIPRAYVVLSARAKGRMNVEKEIIPWVAERVANYKRLRGGIQVLDGIPKNPSGKILRRLLRDRSGWKGVSLKL</sequence>
<dbReference type="Pfam" id="PF00501">
    <property type="entry name" value="AMP-binding"/>
    <property type="match status" value="1"/>
</dbReference>
<dbReference type="FunFam" id="3.30.300.30:FF:000007">
    <property type="entry name" value="4-coumarate--CoA ligase 2"/>
    <property type="match status" value="1"/>
</dbReference>
<dbReference type="Gene3D" id="3.30.300.30">
    <property type="match status" value="1"/>
</dbReference>
<dbReference type="EMBL" id="KN833014">
    <property type="protein sequence ID" value="KIM78766.1"/>
    <property type="molecule type" value="Genomic_DNA"/>
</dbReference>
<feature type="domain" description="AMP-binding enzyme C-terminal" evidence="4">
    <location>
        <begin position="432"/>
        <end position="512"/>
    </location>
</feature>
<protein>
    <recommendedName>
        <fullName evidence="7">Acetyl-CoA synthetase-like protein</fullName>
    </recommendedName>
</protein>
<dbReference type="OrthoDB" id="1898221at2759"/>
<accession>A0A0C3FFN4</accession>
<reference evidence="6" key="2">
    <citation type="submission" date="2015-01" db="EMBL/GenBank/DDBJ databases">
        <title>Evolutionary Origins and Diversification of the Mycorrhizal Mutualists.</title>
        <authorList>
            <consortium name="DOE Joint Genome Institute"/>
            <consortium name="Mycorrhizal Genomics Consortium"/>
            <person name="Kohler A."/>
            <person name="Kuo A."/>
            <person name="Nagy L.G."/>
            <person name="Floudas D."/>
            <person name="Copeland A."/>
            <person name="Barry K.W."/>
            <person name="Cichocki N."/>
            <person name="Veneault-Fourrey C."/>
            <person name="LaButti K."/>
            <person name="Lindquist E.A."/>
            <person name="Lipzen A."/>
            <person name="Lundell T."/>
            <person name="Morin E."/>
            <person name="Murat C."/>
            <person name="Riley R."/>
            <person name="Ohm R."/>
            <person name="Sun H."/>
            <person name="Tunlid A."/>
            <person name="Henrissat B."/>
            <person name="Grigoriev I.V."/>
            <person name="Hibbett D.S."/>
            <person name="Martin F."/>
        </authorList>
    </citation>
    <scope>NUCLEOTIDE SEQUENCE [LARGE SCALE GENOMIC DNA]</scope>
    <source>
        <strain evidence="6">F 1598</strain>
    </source>
</reference>
<dbReference type="HOGENOM" id="CLU_000022_59_2_1"/>
<name>A0A0C3FFN4_PILCF</name>
<dbReference type="PANTHER" id="PTHR24096:SF149">
    <property type="entry name" value="AMP-BINDING DOMAIN-CONTAINING PROTEIN-RELATED"/>
    <property type="match status" value="1"/>
</dbReference>
<dbReference type="Proteomes" id="UP000054166">
    <property type="component" value="Unassembled WGS sequence"/>
</dbReference>
<dbReference type="InterPro" id="IPR042099">
    <property type="entry name" value="ANL_N_sf"/>
</dbReference>
<dbReference type="InterPro" id="IPR000873">
    <property type="entry name" value="AMP-dep_synth/lig_dom"/>
</dbReference>
<reference evidence="5 6" key="1">
    <citation type="submission" date="2014-04" db="EMBL/GenBank/DDBJ databases">
        <authorList>
            <consortium name="DOE Joint Genome Institute"/>
            <person name="Kuo A."/>
            <person name="Tarkka M."/>
            <person name="Buscot F."/>
            <person name="Kohler A."/>
            <person name="Nagy L.G."/>
            <person name="Floudas D."/>
            <person name="Copeland A."/>
            <person name="Barry K.W."/>
            <person name="Cichocki N."/>
            <person name="Veneault-Fourrey C."/>
            <person name="LaButti K."/>
            <person name="Lindquist E.A."/>
            <person name="Lipzen A."/>
            <person name="Lundell T."/>
            <person name="Morin E."/>
            <person name="Murat C."/>
            <person name="Sun H."/>
            <person name="Tunlid A."/>
            <person name="Henrissat B."/>
            <person name="Grigoriev I.V."/>
            <person name="Hibbett D.S."/>
            <person name="Martin F."/>
            <person name="Nordberg H.P."/>
            <person name="Cantor M.N."/>
            <person name="Hua S.X."/>
        </authorList>
    </citation>
    <scope>NUCLEOTIDE SEQUENCE [LARGE SCALE GENOMIC DNA]</scope>
    <source>
        <strain evidence="5 6">F 1598</strain>
    </source>
</reference>